<accession>A0AAU7GC79</accession>
<name>A0AAU7GC79_9MICO</name>
<evidence type="ECO:0000313" key="1">
    <source>
        <dbReference type="EMBL" id="XBM48279.1"/>
    </source>
</evidence>
<dbReference type="AlphaFoldDB" id="A0AAU7GC79"/>
<proteinExistence type="predicted"/>
<dbReference type="EMBL" id="CP157390">
    <property type="protein sequence ID" value="XBM48279.1"/>
    <property type="molecule type" value="Genomic_DNA"/>
</dbReference>
<sequence>MDGATGDEGTFVAVFLFPDELRDSFSLRLPIRGPAAPAAIRAATTFAGAAAVDVYRLIDGSSWPASAAYLYAETVPGTVGDDSEVQQVVTPDD</sequence>
<reference evidence="1" key="1">
    <citation type="submission" date="2024-05" db="EMBL/GenBank/DDBJ databases">
        <title>The Natural Products Discovery Center: Release of the First 8490 Sequenced Strains for Exploring Actinobacteria Biosynthetic Diversity.</title>
        <authorList>
            <person name="Kalkreuter E."/>
            <person name="Kautsar S.A."/>
            <person name="Yang D."/>
            <person name="Bader C.D."/>
            <person name="Teijaro C.N."/>
            <person name="Fluegel L."/>
            <person name="Davis C.M."/>
            <person name="Simpson J.R."/>
            <person name="Lauterbach L."/>
            <person name="Steele A.D."/>
            <person name="Gui C."/>
            <person name="Meng S."/>
            <person name="Li G."/>
            <person name="Viehrig K."/>
            <person name="Ye F."/>
            <person name="Su P."/>
            <person name="Kiefer A.F."/>
            <person name="Nichols A."/>
            <person name="Cepeda A.J."/>
            <person name="Yan W."/>
            <person name="Fan B."/>
            <person name="Jiang Y."/>
            <person name="Adhikari A."/>
            <person name="Zheng C.-J."/>
            <person name="Schuster L."/>
            <person name="Cowan T.M."/>
            <person name="Smanski M.J."/>
            <person name="Chevrette M.G."/>
            <person name="de Carvalho L.P.S."/>
            <person name="Shen B."/>
        </authorList>
    </citation>
    <scope>NUCLEOTIDE SEQUENCE</scope>
    <source>
        <strain evidence="1">NPDC080035</strain>
    </source>
</reference>
<dbReference type="RefSeq" id="WP_348788231.1">
    <property type="nucleotide sequence ID" value="NZ_CP157390.1"/>
</dbReference>
<organism evidence="1">
    <name type="scientific">Leifsonia sp. NPDC080035</name>
    <dbReference type="NCBI Taxonomy" id="3143936"/>
    <lineage>
        <taxon>Bacteria</taxon>
        <taxon>Bacillati</taxon>
        <taxon>Actinomycetota</taxon>
        <taxon>Actinomycetes</taxon>
        <taxon>Micrococcales</taxon>
        <taxon>Microbacteriaceae</taxon>
        <taxon>Leifsonia</taxon>
    </lineage>
</organism>
<protein>
    <submittedName>
        <fullName evidence="1">Uncharacterized protein</fullName>
    </submittedName>
</protein>
<gene>
    <name evidence="1" type="ORF">AAME72_00085</name>
</gene>